<dbReference type="WBParaSite" id="EN70_2040">
    <property type="protein sequence ID" value="EN70_2040"/>
    <property type="gene ID" value="EN70_2040"/>
</dbReference>
<dbReference type="AlphaFoldDB" id="A0A1I7VFP2"/>
<dbReference type="Proteomes" id="UP000095285">
    <property type="component" value="Unassembled WGS sequence"/>
</dbReference>
<organism evidence="1 2">
    <name type="scientific">Loa loa</name>
    <name type="common">Eye worm</name>
    <name type="synonym">Filaria loa</name>
    <dbReference type="NCBI Taxonomy" id="7209"/>
    <lineage>
        <taxon>Eukaryota</taxon>
        <taxon>Metazoa</taxon>
        <taxon>Ecdysozoa</taxon>
        <taxon>Nematoda</taxon>
        <taxon>Chromadorea</taxon>
        <taxon>Rhabditida</taxon>
        <taxon>Spirurina</taxon>
        <taxon>Spiruromorpha</taxon>
        <taxon>Filarioidea</taxon>
        <taxon>Onchocercidae</taxon>
        <taxon>Loa</taxon>
    </lineage>
</organism>
<proteinExistence type="predicted"/>
<name>A0A1I7VFP2_LOALO</name>
<protein>
    <submittedName>
        <fullName evidence="2">Ovule protein</fullName>
    </submittedName>
</protein>
<reference evidence="2" key="2">
    <citation type="submission" date="2016-11" db="UniProtKB">
        <authorList>
            <consortium name="WormBaseParasite"/>
        </authorList>
    </citation>
    <scope>IDENTIFICATION</scope>
</reference>
<dbReference type="STRING" id="7209.A0A1I7VFP2"/>
<dbReference type="eggNOG" id="KOG3806">
    <property type="taxonomic scope" value="Eukaryota"/>
</dbReference>
<accession>A0A1I7VFP2</accession>
<sequence length="108" mass="12181">MPKMRSAGVSYAPFIQPVTSDKRSAHLMRPYWPGTISTGSCGYTSTGGYCGTQPRSFSNFLPIRKLNMYQYTFNIRIKCGFFAKSSPNDLEPEKIPPGMSLWLRTRSD</sequence>
<keyword evidence="1" id="KW-1185">Reference proteome</keyword>
<evidence type="ECO:0000313" key="2">
    <source>
        <dbReference type="WBParaSite" id="EN70_2040"/>
    </source>
</evidence>
<evidence type="ECO:0000313" key="1">
    <source>
        <dbReference type="Proteomes" id="UP000095285"/>
    </source>
</evidence>
<reference evidence="1" key="1">
    <citation type="submission" date="2012-04" db="EMBL/GenBank/DDBJ databases">
        <title>The Genome Sequence of Loa loa.</title>
        <authorList>
            <consortium name="The Broad Institute Genome Sequencing Platform"/>
            <consortium name="Broad Institute Genome Sequencing Center for Infectious Disease"/>
            <person name="Nutman T.B."/>
            <person name="Fink D.L."/>
            <person name="Russ C."/>
            <person name="Young S."/>
            <person name="Zeng Q."/>
            <person name="Gargeya S."/>
            <person name="Alvarado L."/>
            <person name="Berlin A."/>
            <person name="Chapman S.B."/>
            <person name="Chen Z."/>
            <person name="Freedman E."/>
            <person name="Gellesch M."/>
            <person name="Goldberg J."/>
            <person name="Griggs A."/>
            <person name="Gujja S."/>
            <person name="Heilman E.R."/>
            <person name="Heiman D."/>
            <person name="Howarth C."/>
            <person name="Mehta T."/>
            <person name="Neiman D."/>
            <person name="Pearson M."/>
            <person name="Roberts A."/>
            <person name="Saif S."/>
            <person name="Shea T."/>
            <person name="Shenoy N."/>
            <person name="Sisk P."/>
            <person name="Stolte C."/>
            <person name="Sykes S."/>
            <person name="White J."/>
            <person name="Yandava C."/>
            <person name="Haas B."/>
            <person name="Henn M.R."/>
            <person name="Nusbaum C."/>
            <person name="Birren B."/>
        </authorList>
    </citation>
    <scope>NUCLEOTIDE SEQUENCE [LARGE SCALE GENOMIC DNA]</scope>
</reference>